<dbReference type="InterPro" id="IPR013815">
    <property type="entry name" value="ATP_grasp_subdomain_1"/>
</dbReference>
<dbReference type="UniPathway" id="UPA00223">
    <property type="reaction ID" value="UER00999"/>
</dbReference>
<dbReference type="PANTHER" id="PTHR11815:SF10">
    <property type="entry name" value="SUCCINATE--COA LIGASE [GDP-FORMING] SUBUNIT BETA, MITOCHONDRIAL"/>
    <property type="match status" value="1"/>
</dbReference>
<dbReference type="EMBL" id="MFAF01000143">
    <property type="protein sequence ID" value="OGD71697.1"/>
    <property type="molecule type" value="Genomic_DNA"/>
</dbReference>
<accession>A0A1F5EWD4</accession>
<dbReference type="GO" id="GO:0006104">
    <property type="term" value="P:succinyl-CoA metabolic process"/>
    <property type="evidence" value="ECO:0007669"/>
    <property type="project" value="TreeGrafter"/>
</dbReference>
<feature type="binding site" evidence="7">
    <location>
        <position position="256"/>
    </location>
    <ligand>
        <name>substrate</name>
        <note>ligand shared with subunit alpha</note>
    </ligand>
</feature>
<name>A0A1F5EWD4_9BACT</name>
<dbReference type="NCBIfam" id="TIGR01016">
    <property type="entry name" value="sucCoAbeta"/>
    <property type="match status" value="1"/>
</dbReference>
<keyword evidence="4 7" id="KW-0479">Metal-binding</keyword>
<dbReference type="GO" id="GO:0042709">
    <property type="term" value="C:succinate-CoA ligase complex"/>
    <property type="evidence" value="ECO:0007669"/>
    <property type="project" value="TreeGrafter"/>
</dbReference>
<dbReference type="STRING" id="1817816.A2Y64_07555"/>
<dbReference type="Gene3D" id="3.30.470.20">
    <property type="entry name" value="ATP-grasp fold, B domain"/>
    <property type="match status" value="1"/>
</dbReference>
<feature type="binding site" evidence="7">
    <location>
        <position position="191"/>
    </location>
    <ligand>
        <name>Mg(2+)</name>
        <dbReference type="ChEBI" id="CHEBI:18420"/>
    </ligand>
</feature>
<dbReference type="Gene3D" id="3.30.1490.20">
    <property type="entry name" value="ATP-grasp fold, A domain"/>
    <property type="match status" value="1"/>
</dbReference>
<dbReference type="InterPro" id="IPR013650">
    <property type="entry name" value="ATP-grasp_succ-CoA_synth-type"/>
</dbReference>
<dbReference type="GO" id="GO:0006099">
    <property type="term" value="P:tricarboxylic acid cycle"/>
    <property type="evidence" value="ECO:0007669"/>
    <property type="project" value="UniProtKB-UniRule"/>
</dbReference>
<dbReference type="SUPFAM" id="SSF52210">
    <property type="entry name" value="Succinyl-CoA synthetase domains"/>
    <property type="match status" value="1"/>
</dbReference>
<evidence type="ECO:0000256" key="8">
    <source>
        <dbReference type="PROSITE-ProRule" id="PRU00409"/>
    </source>
</evidence>
<dbReference type="AlphaFoldDB" id="A0A1F5EWD4"/>
<evidence type="ECO:0000259" key="9">
    <source>
        <dbReference type="PROSITE" id="PS50975"/>
    </source>
</evidence>
<feature type="binding site" evidence="7">
    <location>
        <position position="205"/>
    </location>
    <ligand>
        <name>Mg(2+)</name>
        <dbReference type="ChEBI" id="CHEBI:18420"/>
    </ligand>
</feature>
<dbReference type="InterPro" id="IPR005809">
    <property type="entry name" value="Succ_CoA_ligase-like_bsu"/>
</dbReference>
<comment type="subunit">
    <text evidence="7">Heterotetramer of two alpha and two beta subunits.</text>
</comment>
<feature type="binding site" evidence="7">
    <location>
        <position position="45"/>
    </location>
    <ligand>
        <name>ATP</name>
        <dbReference type="ChEBI" id="CHEBI:30616"/>
    </ligand>
</feature>
<dbReference type="Pfam" id="PF08442">
    <property type="entry name" value="ATP-grasp_2"/>
    <property type="match status" value="1"/>
</dbReference>
<evidence type="ECO:0000256" key="6">
    <source>
        <dbReference type="ARBA" id="ARBA00022842"/>
    </source>
</evidence>
<keyword evidence="6 7" id="KW-0460">Magnesium</keyword>
<organism evidence="10 11">
    <name type="scientific">Candidatus Coatesbacteria bacterium RBG_13_66_14</name>
    <dbReference type="NCBI Taxonomy" id="1817816"/>
    <lineage>
        <taxon>Bacteria</taxon>
        <taxon>Candidatus Coatesiibacteriota</taxon>
    </lineage>
</organism>
<dbReference type="HAMAP" id="MF_00558">
    <property type="entry name" value="Succ_CoA_beta"/>
    <property type="match status" value="1"/>
</dbReference>
<dbReference type="Gene3D" id="3.40.50.261">
    <property type="entry name" value="Succinyl-CoA synthetase domains"/>
    <property type="match status" value="1"/>
</dbReference>
<comment type="pathway">
    <text evidence="7">Carbohydrate metabolism; tricarboxylic acid cycle; succinate from succinyl-CoA (ligase route): step 1/1.</text>
</comment>
<keyword evidence="3 7" id="KW-0436">Ligase</keyword>
<evidence type="ECO:0000256" key="4">
    <source>
        <dbReference type="ARBA" id="ARBA00022723"/>
    </source>
</evidence>
<sequence length="379" mass="40387">MKIHEYQAKELFRKFGIPTSKGVMVTDPGRAPEAAAEVGYPCVVKAQVHVGGRGKAGGVKLAKNEEELKRHAGAILGMDIKGLVVERVLVDEAVDIARELYLGVILDRASKYPVFMVSAAGGVDIEEVAAKTPEKILMLPVDPAVGFWPHHGRRLAGFLSEDPGIQKQLADFLEKLYRLFIATDASLAEINPCVITSDGRATAIDAKINFDDNALFRQPDVEAMRDLSAEDPLELKAKDAGLSYVKLSGDVGCIVNGAGLAMTTMDLIKHFGSEPANFLDVGGSSDPAKVLVAMEIVTADPDVRAILLNIFGGITRCDDIAAGLLAALKKRPLEIPLVVRLTGTNEDRGRAMLAEAGITAGVNLDEAVQKAVAAAREGR</sequence>
<evidence type="ECO:0000313" key="11">
    <source>
        <dbReference type="Proteomes" id="UP000177187"/>
    </source>
</evidence>
<dbReference type="GO" id="GO:0005829">
    <property type="term" value="C:cytosol"/>
    <property type="evidence" value="ECO:0007669"/>
    <property type="project" value="TreeGrafter"/>
</dbReference>
<reference evidence="10 11" key="1">
    <citation type="journal article" date="2016" name="Nat. Commun.">
        <title>Thousands of microbial genomes shed light on interconnected biogeochemical processes in an aquifer system.</title>
        <authorList>
            <person name="Anantharaman K."/>
            <person name="Brown C.T."/>
            <person name="Hug L.A."/>
            <person name="Sharon I."/>
            <person name="Castelle C.J."/>
            <person name="Probst A.J."/>
            <person name="Thomas B.C."/>
            <person name="Singh A."/>
            <person name="Wilkins M.J."/>
            <person name="Karaoz U."/>
            <person name="Brodie E.L."/>
            <person name="Williams K.H."/>
            <person name="Hubbard S.S."/>
            <person name="Banfield J.F."/>
        </authorList>
    </citation>
    <scope>NUCLEOTIDE SEQUENCE [LARGE SCALE GENOMIC DNA]</scope>
</reference>
<comment type="similarity">
    <text evidence="1 7">Belongs to the succinate/malate CoA ligase beta subunit family.</text>
</comment>
<dbReference type="SUPFAM" id="SSF56059">
    <property type="entry name" value="Glutathione synthetase ATP-binding domain-like"/>
    <property type="match status" value="1"/>
</dbReference>
<evidence type="ECO:0000256" key="2">
    <source>
        <dbReference type="ARBA" id="ARBA00022532"/>
    </source>
</evidence>
<comment type="cofactor">
    <cofactor evidence="7">
        <name>Mg(2+)</name>
        <dbReference type="ChEBI" id="CHEBI:18420"/>
    </cofactor>
    <text evidence="7">Binds 1 Mg(2+) ion per subunit.</text>
</comment>
<protein>
    <recommendedName>
        <fullName evidence="7">Succinate--CoA ligase [ADP-forming] subunit beta</fullName>
        <ecNumber evidence="7">6.2.1.5</ecNumber>
    </recommendedName>
    <alternativeName>
        <fullName evidence="7">Succinyl-CoA synthetase subunit beta</fullName>
        <shortName evidence="7">SCS-beta</shortName>
    </alternativeName>
</protein>
<feature type="binding site" evidence="7">
    <location>
        <position position="99"/>
    </location>
    <ligand>
        <name>ATP</name>
        <dbReference type="ChEBI" id="CHEBI:30616"/>
    </ligand>
</feature>
<feature type="binding site" evidence="7">
    <location>
        <position position="94"/>
    </location>
    <ligand>
        <name>ATP</name>
        <dbReference type="ChEBI" id="CHEBI:30616"/>
    </ligand>
</feature>
<dbReference type="GO" id="GO:0004775">
    <property type="term" value="F:succinate-CoA ligase (ADP-forming) activity"/>
    <property type="evidence" value="ECO:0007669"/>
    <property type="project" value="UniProtKB-UniRule"/>
</dbReference>
<feature type="binding site" evidence="7">
    <location>
        <begin position="313"/>
        <end position="315"/>
    </location>
    <ligand>
        <name>substrate</name>
        <note>ligand shared with subunit alpha</note>
    </ligand>
</feature>
<keyword evidence="2 7" id="KW-0816">Tricarboxylic acid cycle</keyword>
<keyword evidence="5 7" id="KW-0547">Nucleotide-binding</keyword>
<dbReference type="FunFam" id="3.30.470.20:FF:000002">
    <property type="entry name" value="Succinate--CoA ligase [ADP-forming] subunit beta"/>
    <property type="match status" value="1"/>
</dbReference>
<dbReference type="InterPro" id="IPR011761">
    <property type="entry name" value="ATP-grasp"/>
</dbReference>
<comment type="caution">
    <text evidence="10">The sequence shown here is derived from an EMBL/GenBank/DDBJ whole genome shotgun (WGS) entry which is preliminary data.</text>
</comment>
<dbReference type="PIRSF" id="PIRSF001554">
    <property type="entry name" value="SucCS_beta"/>
    <property type="match status" value="1"/>
</dbReference>
<dbReference type="InterPro" id="IPR005811">
    <property type="entry name" value="SUCC_ACL_C"/>
</dbReference>
<gene>
    <name evidence="7" type="primary">sucC</name>
    <name evidence="10" type="ORF">A2Y64_07555</name>
</gene>
<dbReference type="Proteomes" id="UP000177187">
    <property type="component" value="Unassembled WGS sequence"/>
</dbReference>
<dbReference type="GO" id="GO:0000287">
    <property type="term" value="F:magnesium ion binding"/>
    <property type="evidence" value="ECO:0007669"/>
    <property type="project" value="UniProtKB-UniRule"/>
</dbReference>
<dbReference type="GO" id="GO:0005524">
    <property type="term" value="F:ATP binding"/>
    <property type="evidence" value="ECO:0007669"/>
    <property type="project" value="UniProtKB-UniRule"/>
</dbReference>
<dbReference type="EC" id="6.2.1.5" evidence="7"/>
<comment type="function">
    <text evidence="7">Succinyl-CoA synthetase functions in the citric acid cycle (TCA), coupling the hydrolysis of succinyl-CoA to the synthesis of either ATP or GTP and thus represents the only step of substrate-level phosphorylation in the TCA. The beta subunit provides nucleotide specificity of the enzyme and binds the substrate succinate, while the binding sites for coenzyme A and phosphate are found in the alpha subunit.</text>
</comment>
<feature type="binding site" evidence="7">
    <location>
        <begin position="52"/>
        <end position="54"/>
    </location>
    <ligand>
        <name>ATP</name>
        <dbReference type="ChEBI" id="CHEBI:30616"/>
    </ligand>
</feature>
<dbReference type="NCBIfam" id="NF001913">
    <property type="entry name" value="PRK00696.1"/>
    <property type="match status" value="1"/>
</dbReference>
<evidence type="ECO:0000256" key="3">
    <source>
        <dbReference type="ARBA" id="ARBA00022598"/>
    </source>
</evidence>
<dbReference type="InterPro" id="IPR016102">
    <property type="entry name" value="Succinyl-CoA_synth-like"/>
</dbReference>
<proteinExistence type="inferred from homology"/>
<dbReference type="FunFam" id="3.40.50.261:FF:000001">
    <property type="entry name" value="Succinate--CoA ligase [ADP-forming] subunit beta"/>
    <property type="match status" value="1"/>
</dbReference>
<dbReference type="GO" id="GO:0004776">
    <property type="term" value="F:succinate-CoA ligase (GDP-forming) activity"/>
    <property type="evidence" value="ECO:0007669"/>
    <property type="project" value="RHEA"/>
</dbReference>
<comment type="catalytic activity">
    <reaction evidence="7">
        <text>succinate + ATP + CoA = succinyl-CoA + ADP + phosphate</text>
        <dbReference type="Rhea" id="RHEA:17661"/>
        <dbReference type="ChEBI" id="CHEBI:30031"/>
        <dbReference type="ChEBI" id="CHEBI:30616"/>
        <dbReference type="ChEBI" id="CHEBI:43474"/>
        <dbReference type="ChEBI" id="CHEBI:57287"/>
        <dbReference type="ChEBI" id="CHEBI:57292"/>
        <dbReference type="ChEBI" id="CHEBI:456216"/>
        <dbReference type="EC" id="6.2.1.5"/>
    </reaction>
</comment>
<dbReference type="Pfam" id="PF00549">
    <property type="entry name" value="Ligase_CoA"/>
    <property type="match status" value="1"/>
</dbReference>
<comment type="catalytic activity">
    <reaction evidence="7">
        <text>GTP + succinate + CoA = succinyl-CoA + GDP + phosphate</text>
        <dbReference type="Rhea" id="RHEA:22120"/>
        <dbReference type="ChEBI" id="CHEBI:30031"/>
        <dbReference type="ChEBI" id="CHEBI:37565"/>
        <dbReference type="ChEBI" id="CHEBI:43474"/>
        <dbReference type="ChEBI" id="CHEBI:57287"/>
        <dbReference type="ChEBI" id="CHEBI:57292"/>
        <dbReference type="ChEBI" id="CHEBI:58189"/>
    </reaction>
</comment>
<dbReference type="PANTHER" id="PTHR11815">
    <property type="entry name" value="SUCCINYL-COA SYNTHETASE BETA CHAIN"/>
    <property type="match status" value="1"/>
</dbReference>
<evidence type="ECO:0000256" key="7">
    <source>
        <dbReference type="HAMAP-Rule" id="MF_00558"/>
    </source>
</evidence>
<comment type="caution">
    <text evidence="7">Lacks conserved residue(s) required for the propagation of feature annotation.</text>
</comment>
<dbReference type="PROSITE" id="PS50975">
    <property type="entry name" value="ATP_GRASP"/>
    <property type="match status" value="1"/>
</dbReference>
<evidence type="ECO:0000256" key="5">
    <source>
        <dbReference type="ARBA" id="ARBA00022741"/>
    </source>
</evidence>
<evidence type="ECO:0000256" key="1">
    <source>
        <dbReference type="ARBA" id="ARBA00009182"/>
    </source>
</evidence>
<keyword evidence="7 8" id="KW-0067">ATP-binding</keyword>
<feature type="domain" description="ATP-grasp" evidence="9">
    <location>
        <begin position="9"/>
        <end position="219"/>
    </location>
</feature>
<evidence type="ECO:0000313" key="10">
    <source>
        <dbReference type="EMBL" id="OGD71697.1"/>
    </source>
</evidence>